<dbReference type="Proteomes" id="UP000226192">
    <property type="component" value="Unassembled WGS sequence"/>
</dbReference>
<accession>A0A2C5XEN7</accession>
<gene>
    <name evidence="1" type="ORF">CDD81_2437</name>
</gene>
<dbReference type="AlphaFoldDB" id="A0A2C5XEN7"/>
<evidence type="ECO:0000313" key="2">
    <source>
        <dbReference type="Proteomes" id="UP000226192"/>
    </source>
</evidence>
<keyword evidence="2" id="KW-1185">Reference proteome</keyword>
<comment type="caution">
    <text evidence="1">The sequence shown here is derived from an EMBL/GenBank/DDBJ whole genome shotgun (WGS) entry which is preliminary data.</text>
</comment>
<sequence>MALKTDIATRASAITLKYSGKTTDEVALLVGISSRQVSRIWAKAIERGFDPAAQQLLIRDEFLTDAPRSGRPRKQKLS</sequence>
<organism evidence="1 2">
    <name type="scientific">Ophiocordyceps australis</name>
    <dbReference type="NCBI Taxonomy" id="1399860"/>
    <lineage>
        <taxon>Eukaryota</taxon>
        <taxon>Fungi</taxon>
        <taxon>Dikarya</taxon>
        <taxon>Ascomycota</taxon>
        <taxon>Pezizomycotina</taxon>
        <taxon>Sordariomycetes</taxon>
        <taxon>Hypocreomycetidae</taxon>
        <taxon>Hypocreales</taxon>
        <taxon>Ophiocordycipitaceae</taxon>
        <taxon>Ophiocordyceps</taxon>
    </lineage>
</organism>
<proteinExistence type="predicted"/>
<dbReference type="STRING" id="1399860.A0A2C5XEN7"/>
<reference evidence="1 2" key="1">
    <citation type="submission" date="2017-06" db="EMBL/GenBank/DDBJ databases">
        <title>Ant-infecting Ophiocordyceps genomes reveal a high diversity of potential behavioral manipulation genes and a possible major role for enterotoxins.</title>
        <authorList>
            <person name="De Bekker C."/>
            <person name="Evans H.C."/>
            <person name="Brachmann A."/>
            <person name="Hughes D.P."/>
        </authorList>
    </citation>
    <scope>NUCLEOTIDE SEQUENCE [LARGE SCALE GENOMIC DNA]</scope>
    <source>
        <strain evidence="1 2">Map64</strain>
    </source>
</reference>
<protein>
    <submittedName>
        <fullName evidence="1">Uncharacterized protein</fullName>
    </submittedName>
</protein>
<dbReference type="OrthoDB" id="4926696at2759"/>
<evidence type="ECO:0000313" key="1">
    <source>
        <dbReference type="EMBL" id="PHH59858.1"/>
    </source>
</evidence>
<dbReference type="Pfam" id="PF13384">
    <property type="entry name" value="HTH_23"/>
    <property type="match status" value="1"/>
</dbReference>
<name>A0A2C5XEN7_9HYPO</name>
<dbReference type="EMBL" id="NJET01000177">
    <property type="protein sequence ID" value="PHH59858.1"/>
    <property type="molecule type" value="Genomic_DNA"/>
</dbReference>